<sequence length="204" mass="22611">MLRTLCSSLVAVIFSAIWVPISVAEEPMDIQLSSEKGTYRKGESIVFHLSVKNRSEQDVPVLVRLYDWADLKRMEDNYLERRSELQRLAAEKDPPESVTRKLENLRNLAADYRAEGGVRPLGELEVSSAPGAQSKYDVDGLDCGTFLKSGRMPAGEKVNSSFCIPAPMVPGTYNFSWRLVSASKGSVWKRGKAVSNAVTVQIVE</sequence>
<dbReference type="AlphaFoldDB" id="A0A146GA93"/>
<dbReference type="STRING" id="690879.TSACC_21965"/>
<accession>A0A146GA93</accession>
<dbReference type="EMBL" id="BDCO01000002">
    <property type="protein sequence ID" value="GAT33548.1"/>
    <property type="molecule type" value="Genomic_DNA"/>
</dbReference>
<dbReference type="Proteomes" id="UP000076023">
    <property type="component" value="Unassembled WGS sequence"/>
</dbReference>
<protein>
    <submittedName>
        <fullName evidence="1">Uncharacterized protein</fullName>
    </submittedName>
</protein>
<dbReference type="RefSeq" id="WP_237763942.1">
    <property type="nucleotide sequence ID" value="NZ_BDCO01000002.1"/>
</dbReference>
<evidence type="ECO:0000313" key="2">
    <source>
        <dbReference type="Proteomes" id="UP000076023"/>
    </source>
</evidence>
<proteinExistence type="predicted"/>
<organism evidence="1 2">
    <name type="scientific">Terrimicrobium sacchariphilum</name>
    <dbReference type="NCBI Taxonomy" id="690879"/>
    <lineage>
        <taxon>Bacteria</taxon>
        <taxon>Pseudomonadati</taxon>
        <taxon>Verrucomicrobiota</taxon>
        <taxon>Terrimicrobiia</taxon>
        <taxon>Terrimicrobiales</taxon>
        <taxon>Terrimicrobiaceae</taxon>
        <taxon>Terrimicrobium</taxon>
    </lineage>
</organism>
<name>A0A146GA93_TERSA</name>
<reference evidence="2" key="1">
    <citation type="journal article" date="2017" name="Genome Announc.">
        <title>Draft Genome Sequence of Terrimicrobium sacchariphilum NM-5T, a Facultative Anaerobic Soil Bacterium of the Class Spartobacteria.</title>
        <authorList>
            <person name="Qiu Y.L."/>
            <person name="Tourlousse D.M."/>
            <person name="Matsuura N."/>
            <person name="Ohashi A."/>
            <person name="Sekiguchi Y."/>
        </authorList>
    </citation>
    <scope>NUCLEOTIDE SEQUENCE [LARGE SCALE GENOMIC DNA]</scope>
    <source>
        <strain evidence="2">NM-5</strain>
    </source>
</reference>
<comment type="caution">
    <text evidence="1">The sequence shown here is derived from an EMBL/GenBank/DDBJ whole genome shotgun (WGS) entry which is preliminary data.</text>
</comment>
<gene>
    <name evidence="1" type="ORF">TSACC_21965</name>
</gene>
<keyword evidence="2" id="KW-1185">Reference proteome</keyword>
<dbReference type="InParanoid" id="A0A146GA93"/>
<evidence type="ECO:0000313" key="1">
    <source>
        <dbReference type="EMBL" id="GAT33548.1"/>
    </source>
</evidence>